<evidence type="ECO:0000256" key="15">
    <source>
        <dbReference type="ARBA" id="ARBA00023180"/>
    </source>
</evidence>
<dbReference type="GO" id="GO:0007268">
    <property type="term" value="P:chemical synaptic transmission"/>
    <property type="evidence" value="ECO:0007669"/>
    <property type="project" value="TreeGrafter"/>
</dbReference>
<dbReference type="PANTHER" id="PTHR11827:SF46">
    <property type="entry name" value="SOLUTE CARRIER FAMILY 12 MEMBER 4"/>
    <property type="match status" value="1"/>
</dbReference>
<feature type="transmembrane region" description="Helical" evidence="21">
    <location>
        <begin position="1008"/>
        <end position="1027"/>
    </location>
</feature>
<evidence type="ECO:0000256" key="8">
    <source>
        <dbReference type="ARBA" id="ARBA00022622"/>
    </source>
</evidence>
<feature type="transmembrane region" description="Helical" evidence="21">
    <location>
        <begin position="956"/>
        <end position="973"/>
    </location>
</feature>
<evidence type="ECO:0000256" key="2">
    <source>
        <dbReference type="ARBA" id="ARBA00004651"/>
    </source>
</evidence>
<feature type="transmembrane region" description="Helical" evidence="21">
    <location>
        <begin position="1325"/>
        <end position="1348"/>
    </location>
</feature>
<dbReference type="STRING" id="885580.ENSFDAP00000002735"/>
<feature type="domain" description="Amino acid permease/ SLC12A" evidence="22">
    <location>
        <begin position="1150"/>
        <end position="1309"/>
    </location>
</feature>
<comment type="catalytic activity">
    <reaction evidence="19">
        <text>K(+)(in) + chloride(in) = K(+)(out) + chloride(out)</text>
        <dbReference type="Rhea" id="RHEA:72427"/>
        <dbReference type="ChEBI" id="CHEBI:17996"/>
        <dbReference type="ChEBI" id="CHEBI:29103"/>
    </reaction>
</comment>
<dbReference type="GO" id="GO:0055064">
    <property type="term" value="P:chloride ion homeostasis"/>
    <property type="evidence" value="ECO:0007669"/>
    <property type="project" value="TreeGrafter"/>
</dbReference>
<keyword evidence="14 21" id="KW-0472">Membrane</keyword>
<feature type="domain" description="Amino acid permease/ SLC12A" evidence="22">
    <location>
        <begin position="856"/>
        <end position="1032"/>
    </location>
</feature>
<feature type="transmembrane region" description="Helical" evidence="21">
    <location>
        <begin position="1188"/>
        <end position="1214"/>
    </location>
</feature>
<feature type="region of interest" description="Disordered" evidence="20">
    <location>
        <begin position="442"/>
        <end position="472"/>
    </location>
</feature>
<dbReference type="Proteomes" id="UP000028990">
    <property type="component" value="Unassembled WGS sequence"/>
</dbReference>
<dbReference type="FunFam" id="3.40.50.1820:FF:000183">
    <property type="entry name" value="Phosphatidylcholine-sterol acyltransferase"/>
    <property type="match status" value="1"/>
</dbReference>
<dbReference type="PRINTS" id="PR01082">
    <property type="entry name" value="KCLTRNSPORT1"/>
</dbReference>
<evidence type="ECO:0000259" key="22">
    <source>
        <dbReference type="Pfam" id="PF00324"/>
    </source>
</evidence>
<dbReference type="InterPro" id="IPR000622">
    <property type="entry name" value="KCC1"/>
</dbReference>
<feature type="domain" description="SLC12A transporter C-terminal" evidence="23">
    <location>
        <begin position="1408"/>
        <end position="1524"/>
    </location>
</feature>
<evidence type="ECO:0000256" key="7">
    <source>
        <dbReference type="ARBA" id="ARBA00022553"/>
    </source>
</evidence>
<comment type="subcellular location">
    <subcellularLocation>
        <location evidence="2">Cell membrane</location>
        <topology evidence="2">Multi-pass membrane protein</topology>
    </subcellularLocation>
    <subcellularLocation>
        <location evidence="1">Membrane</location>
        <topology evidence="1">Lipid-anchor</topology>
        <topology evidence="1">GPI-anchor</topology>
    </subcellularLocation>
</comment>
<reference evidence="24 25" key="1">
    <citation type="submission" date="2013-11" db="EMBL/GenBank/DDBJ databases">
        <title>The Damaraland mole rat (Fukomys damarensis) genome and evolution of African mole rats.</title>
        <authorList>
            <person name="Gladyshev V.N."/>
            <person name="Fang X."/>
        </authorList>
    </citation>
    <scope>NUCLEOTIDE SEQUENCE [LARGE SCALE GENOMIC DNA]</scope>
    <source>
        <tissue evidence="24">Liver</tissue>
    </source>
</reference>
<dbReference type="GO" id="GO:1990573">
    <property type="term" value="P:potassium ion import across plasma membrane"/>
    <property type="evidence" value="ECO:0007669"/>
    <property type="project" value="TreeGrafter"/>
</dbReference>
<gene>
    <name evidence="24" type="ORF">H920_18634</name>
</gene>
<keyword evidence="16" id="KW-0868">Chloride</keyword>
<dbReference type="PRINTS" id="PR01081">
    <property type="entry name" value="KCLTRNSPORT"/>
</dbReference>
<dbReference type="FunFam" id="1.20.1740.10:FF:000049">
    <property type="entry name" value="Solute carrier family 12 (potassium/chloride transporter), member 4"/>
    <property type="match status" value="1"/>
</dbReference>
<feature type="transmembrane region" description="Helical" evidence="21">
    <location>
        <begin position="378"/>
        <end position="402"/>
    </location>
</feature>
<keyword evidence="4" id="KW-0813">Transport</keyword>
<dbReference type="PANTHER" id="PTHR11827">
    <property type="entry name" value="SOLUTE CARRIER FAMILY 12, CATION COTRANSPORTERS"/>
    <property type="match status" value="1"/>
</dbReference>
<dbReference type="SUPFAM" id="SSF53474">
    <property type="entry name" value="alpha/beta-Hydrolases"/>
    <property type="match status" value="1"/>
</dbReference>
<evidence type="ECO:0000256" key="12">
    <source>
        <dbReference type="ARBA" id="ARBA00022989"/>
    </source>
</evidence>
<dbReference type="InterPro" id="IPR018491">
    <property type="entry name" value="SLC12_C"/>
</dbReference>
<keyword evidence="7" id="KW-0597">Phosphoprotein</keyword>
<dbReference type="GO" id="GO:0098552">
    <property type="term" value="C:side of membrane"/>
    <property type="evidence" value="ECO:0007669"/>
    <property type="project" value="UniProtKB-KW"/>
</dbReference>
<dbReference type="InterPro" id="IPR003386">
    <property type="entry name" value="LACT/PDAT_acylTrfase"/>
</dbReference>
<dbReference type="MEROPS" id="M19.011"/>
<feature type="transmembrane region" description="Helical" evidence="21">
    <location>
        <begin position="985"/>
        <end position="1002"/>
    </location>
</feature>
<keyword evidence="12 21" id="KW-1133">Transmembrane helix</keyword>
<feature type="transmembrane region" description="Helical" evidence="21">
    <location>
        <begin position="1288"/>
        <end position="1313"/>
    </location>
</feature>
<evidence type="ECO:0000256" key="11">
    <source>
        <dbReference type="ARBA" id="ARBA00022958"/>
    </source>
</evidence>
<keyword evidence="10" id="KW-0769">Symport</keyword>
<evidence type="ECO:0000256" key="6">
    <source>
        <dbReference type="ARBA" id="ARBA00022538"/>
    </source>
</evidence>
<evidence type="ECO:0000256" key="19">
    <source>
        <dbReference type="ARBA" id="ARBA00047825"/>
    </source>
</evidence>
<dbReference type="CDD" id="cd01301">
    <property type="entry name" value="rDP_like"/>
    <property type="match status" value="1"/>
</dbReference>
<dbReference type="Pfam" id="PF00324">
    <property type="entry name" value="AA_permease"/>
    <property type="match status" value="2"/>
</dbReference>
<keyword evidence="17" id="KW-0808">Transferase</keyword>
<evidence type="ECO:0000259" key="23">
    <source>
        <dbReference type="Pfam" id="PF03522"/>
    </source>
</evidence>
<dbReference type="GO" id="GO:0070573">
    <property type="term" value="F:metallodipeptidase activity"/>
    <property type="evidence" value="ECO:0007669"/>
    <property type="project" value="InterPro"/>
</dbReference>
<name>A0A091CPK7_FUKDA</name>
<protein>
    <submittedName>
        <fullName evidence="24">Solute carrier family 12 member 4</fullName>
    </submittedName>
</protein>
<keyword evidence="5" id="KW-1003">Cell membrane</keyword>
<evidence type="ECO:0000256" key="9">
    <source>
        <dbReference type="ARBA" id="ARBA00022692"/>
    </source>
</evidence>
<dbReference type="InterPro" id="IPR032466">
    <property type="entry name" value="Metal_Hydrolase"/>
</dbReference>
<keyword evidence="11" id="KW-0630">Potassium</keyword>
<keyword evidence="8" id="KW-0336">GPI-anchor</keyword>
<dbReference type="InterPro" id="IPR008257">
    <property type="entry name" value="Pept_M19"/>
</dbReference>
<evidence type="ECO:0000256" key="14">
    <source>
        <dbReference type="ARBA" id="ARBA00023136"/>
    </source>
</evidence>
<keyword evidence="17" id="KW-0012">Acyltransferase</keyword>
<accession>A0A091CPK7</accession>
<comment type="similarity">
    <text evidence="3">Belongs to the AB hydrolase superfamily. Lipase family.</text>
</comment>
<evidence type="ECO:0000256" key="1">
    <source>
        <dbReference type="ARBA" id="ARBA00004589"/>
    </source>
</evidence>
<dbReference type="eggNOG" id="KOG2082">
    <property type="taxonomic scope" value="Eukaryota"/>
</dbReference>
<dbReference type="SUPFAM" id="SSF51556">
    <property type="entry name" value="Metallo-dependent hydrolases"/>
    <property type="match status" value="2"/>
</dbReference>
<sequence length="2142" mass="237039">MKSGQGGRLCAHKANTKRTLGCSVSGNSMMLPEKNDIQAFRSCYSAPRVKSLFDWQIVPNFSSLIATQILEFASSFPAVVPEAVSTTGVLHRSGYLTRVGKPSRKTSHNDLPLILRQFYQDSLQNVNLHNFSHGQTSLDELRDGLVGAQFWSAYIPCQTQNRDAVHLTLEQVDLIHHVCASYSELELVTSVEDVCICIPDTAPNLSPQKVVMEMNRLGMMVDLSHVSDAVAWQALEVSQAPVIFSHSAAWGICNDTRNVPDDILQLLEKNGGIGMVSLSVGVLQCNLLAIVSTVADHFDHIKAVIGSKFIGIGGDYDGTSQSHFLKIPASALVSPPTPYYSGHPSPALAYFPGKMIMPQKEMGNKVTRRSGPIAKTTTIYHLVCISLYGALVTVTPACLHVLGNMKPAALNGLRVLCLRPLLCPLYLLLLLLLQPVVRTQTSRDTSSTQTSFGTPSAPTTGGTPVSPTTHGLQGRARDLMRDFPLVDGHNNLPRVLKQRFQNRLQDVNLRNFSHSQTSLDRFRDGLVGAQFWSASVPCNTQDQDAVRLTLEQIDLIRRMCASYSELELVTSAEGLNSTQKLACLIGVEGGHSLDSSLSVLRSFYLLGVRYLALTFICSTPWAESSTKLIYDSYTNVSGLTSFGEKVVQEMNRLGLMIDLSHASDNLVKQTLNVSRAPVIFSHSAARGVCDTYLNVPDDILWLLKKNGGIVMVTLAMGVLHCNLFANVSTVADHFDHIRAVIGSEFIGIGGNYDASGRFPEGLEDVSTYPVLIEELLSRGWSEEELHGVLRGNLLRVFRRVEQEELDIRPKVSSLLGKLVSYTNLTQGAKEHEEAESGEGTRRRAAKAPSMGTLMGVYLPCLQNIFGVILFLRLTWMVGMAGVLQALLIVLICCCCTLLTAISMSAIATNGVVPAGGSYFMISRSLGPEFGGAVGLCFYLGTTFAAAMYILGAIEILLTYIAPPAAIFYPLGAHDTSNATLNNMRVYGTIFLTFMTLVVFVGVKYVNKFASLFLACVIISILSIYAGGIKSIFDPPVFPVCMLGNRTLSRDQFDICAKTTVVDNETVATQLWSLFCHSPNLTTDSCDPYFLLNNVTEIPGIPGAAAGVLQENLWSAYLEKGEVVEKHGLLSTDTLGLKDSLPLYVMADIATSFTVLVGIFFPSVTGIMAGSNRSGDLRDAQKSIPVGTILAIITTSLVYFSSVVLFGACIEGVVLRDKYGDGVSRNLVVGTLAWPSPWVIVIGSFFSTCGAGLQSLTGAPRLLQAIAKDNIIPFLRVFGHGKANGEPTWALFLTALIAELGILIASLDMVAPILSMTLSFLGMSLCLALMFVSSWYYALVAMLIAGMIYKYIEYQGAEKEWGDGIRGLSLSAARYALLRLEEGPPHTKNWRPQLLVLLKLDEDLHVKYPRLLTFASQLKAGKGLTIVGSVIQGSFLESYGEAQAAEQTIKNMMEIEKVKGFCQVVVASKVREGLAHLIQSCGLGGMRHNSVVLGWPYGWRQSEDPRAWKTFIDTVRCTTAAHLALLVPKNIAFYPSNHERYLEGHIDVWWIVHDGGMLMLLPFLLRQHKVWRKCRMRIFTVAQMDDNSIQMKKDLAIFLYHLRLEAEVEVVEMHNSDISAYTYERTLMMEQRSQMLRQMRLTKTEREREAQLVKDRHSALRLESLYSDEEDESAVGADKIQMTWTRDKHTTEPWDPSHTPDNFRELMHIKPDQSNVRRMHTAVKLNEVIVTRSHDARLVLLNMPGPPKNSEGDENLPGCLGNQLEAKLDKPDVVNWMCYRKTEDFFTIWLDLNMFLPFGVDCWIDNTRVVYNRSSGRVSNAPGVEIRVPGFGKTYSVEYLDSNKLAGYMHTLVQNLVNNGYVRDETVRAAPYDWRLEPGQQEEYYQKLAGLVEEMYAAYGKPVFLIGHSLGCLQLLYFLLRQPQSWKDRFIDGFISLGAPWGGSTKPMLVLATGNNQGIPLMSSIKLREEQRITTTSPWMFPSYQVWPEGHVFISTPSFNYTGRDFQRFFADLHFEDGWYMWLQSRDLLAGLPAPGVEVYCLYGVGLSTPSTYIYDHGFPYSDPVNVLYEDGDDTVATRSSELCGLWQDLQPQPVYLLPLNETQHLNMVFSNQTLEYINAILLGAYRHGTPAHPTASPGPLPP</sequence>
<dbReference type="GO" id="GO:0015379">
    <property type="term" value="F:potassium:chloride symporter activity"/>
    <property type="evidence" value="ECO:0007669"/>
    <property type="project" value="InterPro"/>
</dbReference>
<dbReference type="GO" id="GO:0055075">
    <property type="term" value="P:potassium ion homeostasis"/>
    <property type="evidence" value="ECO:0007669"/>
    <property type="project" value="TreeGrafter"/>
</dbReference>
<dbReference type="Gene3D" id="3.40.50.1820">
    <property type="entry name" value="alpha/beta hydrolase"/>
    <property type="match status" value="2"/>
</dbReference>
<dbReference type="FunFam" id="3.20.20.140:FF:000030">
    <property type="entry name" value="Dipeptidase"/>
    <property type="match status" value="1"/>
</dbReference>
<proteinExistence type="inferred from homology"/>
<dbReference type="InterPro" id="IPR004842">
    <property type="entry name" value="SLC12A_fam"/>
</dbReference>
<evidence type="ECO:0000256" key="13">
    <source>
        <dbReference type="ARBA" id="ARBA00023065"/>
    </source>
</evidence>
<comment type="similarity">
    <text evidence="18">Belongs to the SLC12A transporter family. K/Cl co-transporter subfamily.</text>
</comment>
<evidence type="ECO:0000256" key="18">
    <source>
        <dbReference type="ARBA" id="ARBA00046331"/>
    </source>
</evidence>
<evidence type="ECO:0000256" key="20">
    <source>
        <dbReference type="SAM" id="MobiDB-lite"/>
    </source>
</evidence>
<dbReference type="GO" id="GO:0006629">
    <property type="term" value="P:lipid metabolic process"/>
    <property type="evidence" value="ECO:0007669"/>
    <property type="project" value="InterPro"/>
</dbReference>
<dbReference type="InterPro" id="IPR000180">
    <property type="entry name" value="Dipep_AS"/>
</dbReference>
<dbReference type="InterPro" id="IPR000076">
    <property type="entry name" value="KCL_cotranspt"/>
</dbReference>
<dbReference type="GO" id="GO:0045202">
    <property type="term" value="C:synapse"/>
    <property type="evidence" value="ECO:0007669"/>
    <property type="project" value="GOC"/>
</dbReference>
<dbReference type="EMBL" id="KN124866">
    <property type="protein sequence ID" value="KFO20007.1"/>
    <property type="molecule type" value="Genomic_DNA"/>
</dbReference>
<dbReference type="PROSITE" id="PS51365">
    <property type="entry name" value="RENAL_DIPEPTIDASE_2"/>
    <property type="match status" value="3"/>
</dbReference>
<dbReference type="InterPro" id="IPR029058">
    <property type="entry name" value="AB_hydrolase_fold"/>
</dbReference>
<dbReference type="GO" id="GO:0006508">
    <property type="term" value="P:proteolysis"/>
    <property type="evidence" value="ECO:0007669"/>
    <property type="project" value="InterPro"/>
</dbReference>
<dbReference type="GO" id="GO:0008374">
    <property type="term" value="F:O-acyltransferase activity"/>
    <property type="evidence" value="ECO:0007669"/>
    <property type="project" value="InterPro"/>
</dbReference>
<dbReference type="Pfam" id="PF03522">
    <property type="entry name" value="SLC12"/>
    <property type="match status" value="2"/>
</dbReference>
<feature type="transmembrane region" description="Helical" evidence="21">
    <location>
        <begin position="1142"/>
        <end position="1168"/>
    </location>
</feature>
<keyword evidence="13" id="KW-0406">Ion transport</keyword>
<evidence type="ECO:0000256" key="16">
    <source>
        <dbReference type="ARBA" id="ARBA00023214"/>
    </source>
</evidence>
<keyword evidence="8" id="KW-0449">Lipoprotein</keyword>
<dbReference type="InterPro" id="IPR004841">
    <property type="entry name" value="AA-permease/SLC12A_dom"/>
</dbReference>
<evidence type="ECO:0000256" key="17">
    <source>
        <dbReference type="ARBA" id="ARBA00023315"/>
    </source>
</evidence>
<feature type="domain" description="SLC12A transporter C-terminal" evidence="23">
    <location>
        <begin position="1539"/>
        <end position="1748"/>
    </location>
</feature>
<dbReference type="Pfam" id="PF02450">
    <property type="entry name" value="LCAT"/>
    <property type="match status" value="1"/>
</dbReference>
<keyword evidence="9 21" id="KW-0812">Transmembrane</keyword>
<dbReference type="Gene3D" id="1.20.1740.10">
    <property type="entry name" value="Amino acid/polyamine transporter I"/>
    <property type="match status" value="1"/>
</dbReference>
<dbReference type="GO" id="GO:0006884">
    <property type="term" value="P:cell volume homeostasis"/>
    <property type="evidence" value="ECO:0007669"/>
    <property type="project" value="TreeGrafter"/>
</dbReference>
<keyword evidence="15" id="KW-0325">Glycoprotein</keyword>
<evidence type="ECO:0000256" key="21">
    <source>
        <dbReference type="SAM" id="Phobius"/>
    </source>
</evidence>
<evidence type="ECO:0000256" key="3">
    <source>
        <dbReference type="ARBA" id="ARBA00010701"/>
    </source>
</evidence>
<evidence type="ECO:0000313" key="25">
    <source>
        <dbReference type="Proteomes" id="UP000028990"/>
    </source>
</evidence>
<keyword evidence="6" id="KW-0633">Potassium transport</keyword>
<feature type="transmembrane region" description="Helical" evidence="21">
    <location>
        <begin position="408"/>
        <end position="433"/>
    </location>
</feature>
<evidence type="ECO:0000313" key="24">
    <source>
        <dbReference type="EMBL" id="KFO20007.1"/>
    </source>
</evidence>
<dbReference type="Gene3D" id="3.20.20.140">
    <property type="entry name" value="Metal-dependent hydrolases"/>
    <property type="match status" value="3"/>
</dbReference>
<dbReference type="GO" id="GO:0005886">
    <property type="term" value="C:plasma membrane"/>
    <property type="evidence" value="ECO:0007669"/>
    <property type="project" value="UniProtKB-SubCell"/>
</dbReference>
<feature type="compositionally biased region" description="Low complexity" evidence="20">
    <location>
        <begin position="442"/>
        <end position="471"/>
    </location>
</feature>
<evidence type="ECO:0000256" key="5">
    <source>
        <dbReference type="ARBA" id="ARBA00022475"/>
    </source>
</evidence>
<evidence type="ECO:0000256" key="10">
    <source>
        <dbReference type="ARBA" id="ARBA00022847"/>
    </source>
</evidence>
<evidence type="ECO:0000256" key="4">
    <source>
        <dbReference type="ARBA" id="ARBA00022448"/>
    </source>
</evidence>
<dbReference type="PROSITE" id="PS00869">
    <property type="entry name" value="RENAL_DIPEPTIDASE_1"/>
    <property type="match status" value="1"/>
</dbReference>
<dbReference type="Pfam" id="PF01244">
    <property type="entry name" value="Peptidase_M19"/>
    <property type="match status" value="3"/>
</dbReference>
<keyword evidence="25" id="KW-1185">Reference proteome</keyword>
<feature type="transmembrane region" description="Helical" evidence="21">
    <location>
        <begin position="851"/>
        <end position="873"/>
    </location>
</feature>
<organism evidence="24 25">
    <name type="scientific">Fukomys damarensis</name>
    <name type="common">Damaraland mole rat</name>
    <name type="synonym">Cryptomys damarensis</name>
    <dbReference type="NCBI Taxonomy" id="885580"/>
    <lineage>
        <taxon>Eukaryota</taxon>
        <taxon>Metazoa</taxon>
        <taxon>Chordata</taxon>
        <taxon>Craniata</taxon>
        <taxon>Vertebrata</taxon>
        <taxon>Euteleostomi</taxon>
        <taxon>Mammalia</taxon>
        <taxon>Eutheria</taxon>
        <taxon>Euarchontoglires</taxon>
        <taxon>Glires</taxon>
        <taxon>Rodentia</taxon>
        <taxon>Hystricomorpha</taxon>
        <taxon>Bathyergidae</taxon>
        <taxon>Fukomys</taxon>
    </lineage>
</organism>
<feature type="transmembrane region" description="Helical" evidence="21">
    <location>
        <begin position="885"/>
        <end position="908"/>
    </location>
</feature>